<dbReference type="GeneID" id="42878347"/>
<gene>
    <name evidence="1" type="ORF">Pyrde_1534</name>
</gene>
<name>A0A0N7JD96_9CREN</name>
<dbReference type="RefSeq" id="WP_156328036.1">
    <property type="nucleotide sequence ID" value="NZ_CP013011.1"/>
</dbReference>
<dbReference type="Proteomes" id="UP000058613">
    <property type="component" value="Chromosome"/>
</dbReference>
<protein>
    <submittedName>
        <fullName evidence="1">Uncharacterized protein</fullName>
    </submittedName>
</protein>
<reference evidence="1 2" key="1">
    <citation type="submission" date="2015-10" db="EMBL/GenBank/DDBJ databases">
        <title>Complete genome sequence of hyperthermophilic archaeon Pyrodictium delaneyi Su06.</title>
        <authorList>
            <person name="Jung J.-H."/>
            <person name="Lin J."/>
            <person name="Holden J.F."/>
            <person name="Park C.-S."/>
        </authorList>
    </citation>
    <scope>NUCLEOTIDE SEQUENCE [LARGE SCALE GENOMIC DNA]</scope>
    <source>
        <strain evidence="1 2">Su06</strain>
    </source>
</reference>
<organism evidence="1 2">
    <name type="scientific">Pyrodictium delaneyi</name>
    <dbReference type="NCBI Taxonomy" id="1273541"/>
    <lineage>
        <taxon>Archaea</taxon>
        <taxon>Thermoproteota</taxon>
        <taxon>Thermoprotei</taxon>
        <taxon>Desulfurococcales</taxon>
        <taxon>Pyrodictiaceae</taxon>
        <taxon>Pyrodictium</taxon>
    </lineage>
</organism>
<sequence>MSRKLRLIKRLERHLRKHPNDKKAREILEALKAGRYEWKGRSLVIKPATEAAEAQQG</sequence>
<dbReference type="AlphaFoldDB" id="A0A0N7JD96"/>
<proteinExistence type="predicted"/>
<dbReference type="OrthoDB" id="14869at2157"/>
<evidence type="ECO:0000313" key="1">
    <source>
        <dbReference type="EMBL" id="ALL01577.1"/>
    </source>
</evidence>
<accession>A0A0N7JD96</accession>
<dbReference type="EMBL" id="CP013011">
    <property type="protein sequence ID" value="ALL01577.1"/>
    <property type="molecule type" value="Genomic_DNA"/>
</dbReference>
<evidence type="ECO:0000313" key="2">
    <source>
        <dbReference type="Proteomes" id="UP000058613"/>
    </source>
</evidence>
<dbReference type="KEGG" id="pdl:Pyrde_1534"/>